<gene>
    <name evidence="6" type="ORF">EW146_g1478</name>
</gene>
<proteinExistence type="predicted"/>
<dbReference type="Proteomes" id="UP000310158">
    <property type="component" value="Unassembled WGS sequence"/>
</dbReference>
<dbReference type="PANTHER" id="PTHR28208">
    <property type="entry name" value="PHOSPHATIDATE PHOSPHATASE APP1"/>
    <property type="match status" value="1"/>
</dbReference>
<evidence type="ECO:0000256" key="1">
    <source>
        <dbReference type="SAM" id="MobiDB-lite"/>
    </source>
</evidence>
<dbReference type="OrthoDB" id="414243at2759"/>
<evidence type="ECO:0008006" key="8">
    <source>
        <dbReference type="Google" id="ProtNLM"/>
    </source>
</evidence>
<evidence type="ECO:0000259" key="4">
    <source>
        <dbReference type="Pfam" id="PF09949"/>
    </source>
</evidence>
<dbReference type="Gene3D" id="4.10.1050.10">
    <property type="entry name" value="At2g23090-like"/>
    <property type="match status" value="1"/>
</dbReference>
<dbReference type="GO" id="GO:0008195">
    <property type="term" value="F:phosphatidate phosphatase activity"/>
    <property type="evidence" value="ECO:0007669"/>
    <property type="project" value="InterPro"/>
</dbReference>
<organism evidence="6 7">
    <name type="scientific">Bondarzewia mesenterica</name>
    <dbReference type="NCBI Taxonomy" id="1095465"/>
    <lineage>
        <taxon>Eukaryota</taxon>
        <taxon>Fungi</taxon>
        <taxon>Dikarya</taxon>
        <taxon>Basidiomycota</taxon>
        <taxon>Agaricomycotina</taxon>
        <taxon>Agaricomycetes</taxon>
        <taxon>Russulales</taxon>
        <taxon>Bondarzewiaceae</taxon>
        <taxon>Bondarzewia</taxon>
    </lineage>
</organism>
<feature type="region of interest" description="Disordered" evidence="1">
    <location>
        <begin position="404"/>
        <end position="427"/>
    </location>
</feature>
<keyword evidence="2" id="KW-0732">Signal</keyword>
<evidence type="ECO:0000313" key="6">
    <source>
        <dbReference type="EMBL" id="THH19711.1"/>
    </source>
</evidence>
<accession>A0A4S4M5W0</accession>
<dbReference type="GO" id="GO:0030479">
    <property type="term" value="C:actin cortical patch"/>
    <property type="evidence" value="ECO:0007669"/>
    <property type="project" value="TreeGrafter"/>
</dbReference>
<evidence type="ECO:0000313" key="7">
    <source>
        <dbReference type="Proteomes" id="UP000310158"/>
    </source>
</evidence>
<dbReference type="AlphaFoldDB" id="A0A4S4M5W0"/>
<reference evidence="6 7" key="1">
    <citation type="submission" date="2019-02" db="EMBL/GenBank/DDBJ databases">
        <title>Genome sequencing of the rare red list fungi Bondarzewia mesenterica.</title>
        <authorList>
            <person name="Buettner E."/>
            <person name="Kellner H."/>
        </authorList>
    </citation>
    <scope>NUCLEOTIDE SEQUENCE [LARGE SCALE GENOMIC DNA]</scope>
    <source>
        <strain evidence="6 7">DSM 108281</strain>
    </source>
</reference>
<dbReference type="InterPro" id="IPR007513">
    <property type="entry name" value="SERF-like_N"/>
</dbReference>
<comment type="caution">
    <text evidence="6">The sequence shown here is derived from an EMBL/GenBank/DDBJ whole genome shotgun (WGS) entry which is preliminary data.</text>
</comment>
<feature type="domain" description="Small EDRK-rich factor-like N-terminal" evidence="3">
    <location>
        <begin position="400"/>
        <end position="434"/>
    </location>
</feature>
<sequence>MLQRLPLLFFLIAAEHFFALFNAPGFLDAAGKTTIAQLQAYVSLRQLDVSPVLDAAASFISDTLGKSVAGDIDRISDRLQLFATIGLGRKEVPITVDGCSPGTATLDSIAGLGGDLGMVLRNATLGSCDGSRLNATVKSNDDRTFTATVFTSQADGFGVISDIDDTVKITNTLDTVKVLEATFIDDPAPVSGMPELYSYLNNALSNPAFFYVSGSPFQLYPFLNDFISTTYPNGPIFLQNLTFTNIEGLIDLVTDNDEIFEYKVGQIETIHGMYPGKKFLTVGDSTQKDPETYGEIFRRFGPDFVSCIWIRRVDGANNTDARFTSAFEGVPSDRFRVYNDSDIADTLPTFDVVNAAQAYTWIFDHATLAAPSLLLILFSSFSVPPSRPVFSRICTLSSAMGNGAKAAQKRERNAEKNGGKGSKSQSKVNEAAKNIVCSICRQPFLITTRAPALEEHSQNKHSKTMAECFPDAAK</sequence>
<feature type="chain" id="PRO_5020621769" description="Phosphatidate phosphatase APP1 catalytic domain-containing protein" evidence="2">
    <location>
        <begin position="20"/>
        <end position="474"/>
    </location>
</feature>
<dbReference type="PANTHER" id="PTHR28208:SF1">
    <property type="entry name" value="FILAMENT ORGANIZATION PROTEIN APP1-LIKE, PUTATIVE (AFU_ORTHOLOGUE AFUA_1G06650)-RELATED"/>
    <property type="match status" value="1"/>
</dbReference>
<dbReference type="Pfam" id="PF12907">
    <property type="entry name" value="zf-met2"/>
    <property type="match status" value="1"/>
</dbReference>
<evidence type="ECO:0000259" key="3">
    <source>
        <dbReference type="Pfam" id="PF04419"/>
    </source>
</evidence>
<name>A0A4S4M5W0_9AGAM</name>
<dbReference type="InterPro" id="IPR026939">
    <property type="entry name" value="ZNF706/At2g23090_sf"/>
</dbReference>
<keyword evidence="7" id="KW-1185">Reference proteome</keyword>
<dbReference type="InterPro" id="IPR052935">
    <property type="entry name" value="Mg2+_PAP"/>
</dbReference>
<feature type="domain" description="Phosphatidate phosphatase APP1 catalytic" evidence="4">
    <location>
        <begin position="157"/>
        <end position="312"/>
    </location>
</feature>
<evidence type="ECO:0000259" key="5">
    <source>
        <dbReference type="Pfam" id="PF12907"/>
    </source>
</evidence>
<dbReference type="SUPFAM" id="SSF118359">
    <property type="entry name" value="Expressed protein At2g23090/F21P24.15"/>
    <property type="match status" value="1"/>
</dbReference>
<feature type="signal peptide" evidence="2">
    <location>
        <begin position="1"/>
        <end position="19"/>
    </location>
</feature>
<dbReference type="InterPro" id="IPR019236">
    <property type="entry name" value="APP1_cat"/>
</dbReference>
<feature type="domain" description="At2g23090-like zinc-binding" evidence="5">
    <location>
        <begin position="437"/>
        <end position="471"/>
    </location>
</feature>
<feature type="region of interest" description="Disordered" evidence="1">
    <location>
        <begin position="455"/>
        <end position="474"/>
    </location>
</feature>
<evidence type="ECO:0000256" key="2">
    <source>
        <dbReference type="SAM" id="SignalP"/>
    </source>
</evidence>
<protein>
    <recommendedName>
        <fullName evidence="8">Phosphatidate phosphatase APP1 catalytic domain-containing protein</fullName>
    </recommendedName>
</protein>
<dbReference type="InterPro" id="IPR039438">
    <property type="entry name" value="At2g23090-like_Znf"/>
</dbReference>
<dbReference type="Pfam" id="PF04419">
    <property type="entry name" value="SERF-like_N"/>
    <property type="match status" value="1"/>
</dbReference>
<feature type="compositionally biased region" description="Basic and acidic residues" evidence="1">
    <location>
        <begin position="408"/>
        <end position="418"/>
    </location>
</feature>
<dbReference type="Pfam" id="PF09949">
    <property type="entry name" value="APP1_cat"/>
    <property type="match status" value="1"/>
</dbReference>
<dbReference type="EMBL" id="SGPL01000037">
    <property type="protein sequence ID" value="THH19711.1"/>
    <property type="molecule type" value="Genomic_DNA"/>
</dbReference>